<accession>A0AC34FDK4</accession>
<name>A0AC34FDK4_9BILA</name>
<evidence type="ECO:0000313" key="2">
    <source>
        <dbReference type="WBParaSite" id="ES5_v2.g15412.t1"/>
    </source>
</evidence>
<reference evidence="2" key="1">
    <citation type="submission" date="2022-11" db="UniProtKB">
        <authorList>
            <consortium name="WormBaseParasite"/>
        </authorList>
    </citation>
    <scope>IDENTIFICATION</scope>
</reference>
<dbReference type="WBParaSite" id="ES5_v2.g15412.t1">
    <property type="protein sequence ID" value="ES5_v2.g15412.t1"/>
    <property type="gene ID" value="ES5_v2.g15412"/>
</dbReference>
<dbReference type="Proteomes" id="UP000887579">
    <property type="component" value="Unplaced"/>
</dbReference>
<organism evidence="1 2">
    <name type="scientific">Panagrolaimus sp. ES5</name>
    <dbReference type="NCBI Taxonomy" id="591445"/>
    <lineage>
        <taxon>Eukaryota</taxon>
        <taxon>Metazoa</taxon>
        <taxon>Ecdysozoa</taxon>
        <taxon>Nematoda</taxon>
        <taxon>Chromadorea</taxon>
        <taxon>Rhabditida</taxon>
        <taxon>Tylenchina</taxon>
        <taxon>Panagrolaimomorpha</taxon>
        <taxon>Panagrolaimoidea</taxon>
        <taxon>Panagrolaimidae</taxon>
        <taxon>Panagrolaimus</taxon>
    </lineage>
</organism>
<sequence>MPSNFVKLDFEKKDEFKKAKNSNLNRSTLSLHISTYENLKEEDGDLESSKNEEDLKKENKKSNLGKKWETSNHFVDGLTPIIQNPFEFPRQQENAATKTSEVAKFKASQKLLNSNKVVPNTSFFENFIAGGVGGLGTVLVGHPFDTLKVRLQTMPKPSPGQRPLFTGALDCFKQTLKREGFVALYRGMAAPAVGVTPLFAIFFGGCAVGRWLQQKESDQELTFIQNFNAGALAGVFITVITVPGERIKCILQVQSMGNSSVKYNGPLDLVTKLYKEGGIRSIYRGTAATLIRDIPASGAYLSVYEFLKKKFAGESKERSLSPLATLAAGGFAGIANWSVCIPADVVKSRLQTAPEGKYPNGMRDVIREILQHEGPIGFFRGFAPVMLRAFPANAACFFGVELTLNLIRQIRN</sequence>
<proteinExistence type="predicted"/>
<protein>
    <submittedName>
        <fullName evidence="2">Uncharacterized protein</fullName>
    </submittedName>
</protein>
<evidence type="ECO:0000313" key="1">
    <source>
        <dbReference type="Proteomes" id="UP000887579"/>
    </source>
</evidence>